<dbReference type="Proteomes" id="UP001061958">
    <property type="component" value="Unassembled WGS sequence"/>
</dbReference>
<gene>
    <name evidence="1" type="ORF">GpartN1_g6311.t1</name>
</gene>
<dbReference type="OrthoDB" id="2527at2759"/>
<protein>
    <recommendedName>
        <fullName evidence="3">Thioredoxin domain-containing protein</fullName>
    </recommendedName>
</protein>
<sequence>MNSVQEGLLQAAANTIEKVVDEKLEQLNNLSEDDILAIRKKRLAELRKKAEERSEYLRLGHGSVEEIGEEREFFNLGKKSKRVVYCFYRPGTSRYTDALIELLKKVASTHIETKFVLVNAEKSPFLTKKLNIYVLPSLVLFIDGKKIKTFVGLDEITRQGKLDIEVLESSLKNYKILEDTFED</sequence>
<dbReference type="SUPFAM" id="SSF52833">
    <property type="entry name" value="Thioredoxin-like"/>
    <property type="match status" value="1"/>
</dbReference>
<accession>A0A9C7Q268</accession>
<dbReference type="Gene3D" id="3.40.30.10">
    <property type="entry name" value="Glutaredoxin"/>
    <property type="match status" value="1"/>
</dbReference>
<dbReference type="InterPro" id="IPR036249">
    <property type="entry name" value="Thioredoxin-like_sf"/>
</dbReference>
<reference evidence="1" key="2">
    <citation type="submission" date="2022-01" db="EMBL/GenBank/DDBJ databases">
        <authorList>
            <person name="Hirooka S."/>
            <person name="Miyagishima S.Y."/>
        </authorList>
    </citation>
    <scope>NUCLEOTIDE SEQUENCE</scope>
    <source>
        <strain evidence="1">NBRC 102759</strain>
    </source>
</reference>
<dbReference type="PANTHER" id="PTHR21148">
    <property type="entry name" value="THIOREDOXIN DOMAIN-CONTAINING PROTEIN 9"/>
    <property type="match status" value="1"/>
</dbReference>
<evidence type="ECO:0000313" key="2">
    <source>
        <dbReference type="Proteomes" id="UP001061958"/>
    </source>
</evidence>
<evidence type="ECO:0000313" key="1">
    <source>
        <dbReference type="EMBL" id="GJQ14520.1"/>
    </source>
</evidence>
<dbReference type="AlphaFoldDB" id="A0A9C7Q268"/>
<reference evidence="1" key="1">
    <citation type="journal article" date="2022" name="Proc. Natl. Acad. Sci. U.S.A.">
        <title>Life cycle and functional genomics of the unicellular red alga Galdieria for elucidating algal and plant evolution and industrial use.</title>
        <authorList>
            <person name="Hirooka S."/>
            <person name="Itabashi T."/>
            <person name="Ichinose T.M."/>
            <person name="Onuma R."/>
            <person name="Fujiwara T."/>
            <person name="Yamashita S."/>
            <person name="Jong L.W."/>
            <person name="Tomita R."/>
            <person name="Iwane A.H."/>
            <person name="Miyagishima S.Y."/>
        </authorList>
    </citation>
    <scope>NUCLEOTIDE SEQUENCE</scope>
    <source>
        <strain evidence="1">NBRC 102759</strain>
    </source>
</reference>
<keyword evidence="2" id="KW-1185">Reference proteome</keyword>
<proteinExistence type="predicted"/>
<name>A0A9C7Q268_9RHOD</name>
<dbReference type="EMBL" id="BQMJ01000056">
    <property type="protein sequence ID" value="GJQ14520.1"/>
    <property type="molecule type" value="Genomic_DNA"/>
</dbReference>
<organism evidence="1 2">
    <name type="scientific">Galdieria partita</name>
    <dbReference type="NCBI Taxonomy" id="83374"/>
    <lineage>
        <taxon>Eukaryota</taxon>
        <taxon>Rhodophyta</taxon>
        <taxon>Bangiophyceae</taxon>
        <taxon>Galdieriales</taxon>
        <taxon>Galdieriaceae</taxon>
        <taxon>Galdieria</taxon>
    </lineage>
</organism>
<comment type="caution">
    <text evidence="1">The sequence shown here is derived from an EMBL/GenBank/DDBJ whole genome shotgun (WGS) entry which is preliminary data.</text>
</comment>
<evidence type="ECO:0008006" key="3">
    <source>
        <dbReference type="Google" id="ProtNLM"/>
    </source>
</evidence>